<dbReference type="Gene3D" id="3.10.450.620">
    <property type="entry name" value="JHP933, nucleotidyltransferase-like core domain"/>
    <property type="match status" value="1"/>
</dbReference>
<dbReference type="Proteomes" id="UP000502608">
    <property type="component" value="Chromosome"/>
</dbReference>
<dbReference type="Pfam" id="PF08843">
    <property type="entry name" value="AbiEii"/>
    <property type="match status" value="1"/>
</dbReference>
<keyword evidence="2" id="KW-1185">Reference proteome</keyword>
<dbReference type="KEGG" id="saes:HBH39_15100"/>
<dbReference type="InterPro" id="IPR014942">
    <property type="entry name" value="AbiEii"/>
</dbReference>
<protein>
    <submittedName>
        <fullName evidence="1">Nucleotidyl transferase AbiEii/AbiGii toxin family protein</fullName>
    </submittedName>
</protein>
<dbReference type="RefSeq" id="WP_167679503.1">
    <property type="nucleotide sequence ID" value="NZ_CP050313.1"/>
</dbReference>
<dbReference type="GO" id="GO:0016740">
    <property type="term" value="F:transferase activity"/>
    <property type="evidence" value="ECO:0007669"/>
    <property type="project" value="UniProtKB-KW"/>
</dbReference>
<dbReference type="AlphaFoldDB" id="A0A6G9QNL7"/>
<accession>A0A6G9QNL7</accession>
<dbReference type="EMBL" id="CP050313">
    <property type="protein sequence ID" value="QIR15647.1"/>
    <property type="molecule type" value="Genomic_DNA"/>
</dbReference>
<proteinExistence type="predicted"/>
<name>A0A6G9QNL7_9GAMM</name>
<evidence type="ECO:0000313" key="1">
    <source>
        <dbReference type="EMBL" id="QIR15647.1"/>
    </source>
</evidence>
<reference evidence="1 2" key="1">
    <citation type="submission" date="2020-03" db="EMBL/GenBank/DDBJ databases">
        <title>Complete genome sequence of Shewanella sp.</title>
        <authorList>
            <person name="Kim Y.-S."/>
            <person name="Kim S.-J."/>
            <person name="Jung H.-K."/>
            <person name="Kim K.-H."/>
        </authorList>
    </citation>
    <scope>NUCLEOTIDE SEQUENCE [LARGE SCALE GENOMIC DNA]</scope>
    <source>
        <strain evidence="1 2">PN3F2</strain>
    </source>
</reference>
<evidence type="ECO:0000313" key="2">
    <source>
        <dbReference type="Proteomes" id="UP000502608"/>
    </source>
</evidence>
<keyword evidence="1" id="KW-0808">Transferase</keyword>
<gene>
    <name evidence="1" type="ORF">HBH39_15100</name>
</gene>
<sequence>MSEFLNLDFEARREALLAAQEQHASNLPAYIIEKDYWVTITLKVLYLAIAPKLSGRSPNPFVFKGGTSLSKCFNVINRMSEDIDLSLSLDLLGHNAVIKQEGISRKKLQQAANQIQDTAKKFVAETLFDEVSQELKKFDSSISLKIEDNGLDIGIYYPLALGEGEYGTGVLPRVLLETGGLSDDNPTETVQIQHMLGESIDSLYDEPFEVVALAPVRTMLEKMFGVHTNLTQKKIQDKYARHLFDIVQLSSAYPNWHQQSALFFNHVDFSDANYKTHQESCDTARQGPLKLCPDCEDMDSHYRSDWEKMSDMFPGGALPHTYEKLIEQVKVIEVHANKTFFV</sequence>
<organism evidence="1 2">
    <name type="scientific">Shewanella aestuarii</name>
    <dbReference type="NCBI Taxonomy" id="1028752"/>
    <lineage>
        <taxon>Bacteria</taxon>
        <taxon>Pseudomonadati</taxon>
        <taxon>Pseudomonadota</taxon>
        <taxon>Gammaproteobacteria</taxon>
        <taxon>Alteromonadales</taxon>
        <taxon>Shewanellaceae</taxon>
        <taxon>Shewanella</taxon>
    </lineage>
</organism>